<evidence type="ECO:0000313" key="1">
    <source>
        <dbReference type="EMBL" id="KAJ8264923.1"/>
    </source>
</evidence>
<accession>A0A9Q1DAK2</accession>
<dbReference type="EMBL" id="JAFJMO010000010">
    <property type="protein sequence ID" value="KAJ8264923.1"/>
    <property type="molecule type" value="Genomic_DNA"/>
</dbReference>
<comment type="caution">
    <text evidence="1">The sequence shown here is derived from an EMBL/GenBank/DDBJ whole genome shotgun (WGS) entry which is preliminary data.</text>
</comment>
<evidence type="ECO:0000313" key="2">
    <source>
        <dbReference type="Proteomes" id="UP001152803"/>
    </source>
</evidence>
<proteinExistence type="predicted"/>
<reference evidence="1" key="1">
    <citation type="journal article" date="2023" name="Science">
        <title>Genome structures resolve the early diversification of teleost fishes.</title>
        <authorList>
            <person name="Parey E."/>
            <person name="Louis A."/>
            <person name="Montfort J."/>
            <person name="Bouchez O."/>
            <person name="Roques C."/>
            <person name="Iampietro C."/>
            <person name="Lluch J."/>
            <person name="Castinel A."/>
            <person name="Donnadieu C."/>
            <person name="Desvignes T."/>
            <person name="Floi Bucao C."/>
            <person name="Jouanno E."/>
            <person name="Wen M."/>
            <person name="Mejri S."/>
            <person name="Dirks R."/>
            <person name="Jansen H."/>
            <person name="Henkel C."/>
            <person name="Chen W.J."/>
            <person name="Zahm M."/>
            <person name="Cabau C."/>
            <person name="Klopp C."/>
            <person name="Thompson A.W."/>
            <person name="Robinson-Rechavi M."/>
            <person name="Braasch I."/>
            <person name="Lecointre G."/>
            <person name="Bobe J."/>
            <person name="Postlethwait J.H."/>
            <person name="Berthelot C."/>
            <person name="Roest Crollius H."/>
            <person name="Guiguen Y."/>
        </authorList>
    </citation>
    <scope>NUCLEOTIDE SEQUENCE</scope>
    <source>
        <strain evidence="1">Concon-B</strain>
    </source>
</reference>
<protein>
    <submittedName>
        <fullName evidence="1">Uncharacterized protein</fullName>
    </submittedName>
</protein>
<keyword evidence="2" id="KW-1185">Reference proteome</keyword>
<name>A0A9Q1DAK2_CONCO</name>
<dbReference type="AlphaFoldDB" id="A0A9Q1DAK2"/>
<organism evidence="1 2">
    <name type="scientific">Conger conger</name>
    <name type="common">Conger eel</name>
    <name type="synonym">Muraena conger</name>
    <dbReference type="NCBI Taxonomy" id="82655"/>
    <lineage>
        <taxon>Eukaryota</taxon>
        <taxon>Metazoa</taxon>
        <taxon>Chordata</taxon>
        <taxon>Craniata</taxon>
        <taxon>Vertebrata</taxon>
        <taxon>Euteleostomi</taxon>
        <taxon>Actinopterygii</taxon>
        <taxon>Neopterygii</taxon>
        <taxon>Teleostei</taxon>
        <taxon>Anguilliformes</taxon>
        <taxon>Congridae</taxon>
        <taxon>Conger</taxon>
    </lineage>
</organism>
<gene>
    <name evidence="1" type="ORF">COCON_G00140220</name>
</gene>
<dbReference type="Proteomes" id="UP001152803">
    <property type="component" value="Unassembled WGS sequence"/>
</dbReference>
<dbReference type="OrthoDB" id="6430345at2759"/>
<sequence length="277" mass="29865">MECQVAGLEEETACPAVAGKSRNETSAMFLLLRSVRPLNSAVCRDSRGGPGVRGKAGQPRQPLCDTEQHKTPGHYPAVHQRQKPVTDICFKTDISSLMDFSTPDSSLDKAPASYITTCFLGRESGCQGREESITAPAQALPLGPFPPPIFHCWSKPAGLSDRTTRHDRVNAVASPLCVCRSAQRGPLAPSIRRETRVSRCTSLLCLLPVMTGPPEERLAVRIDPPRRSIASETRARVPLCVRAGTLRPFGTVLLTPAETLSAVGPGPPAFILSFNFL</sequence>